<dbReference type="InterPro" id="IPR010998">
    <property type="entry name" value="Integrase_recombinase_N"/>
</dbReference>
<dbReference type="Gene3D" id="1.10.443.10">
    <property type="entry name" value="Intergrase catalytic core"/>
    <property type="match status" value="1"/>
</dbReference>
<evidence type="ECO:0000256" key="10">
    <source>
        <dbReference type="SAM" id="MobiDB-lite"/>
    </source>
</evidence>
<keyword evidence="14" id="KW-1185">Reference proteome</keyword>
<feature type="domain" description="Core-binding (CB)" evidence="12">
    <location>
        <begin position="27"/>
        <end position="112"/>
    </location>
</feature>
<dbReference type="CDD" id="cd00798">
    <property type="entry name" value="INT_XerDC_C"/>
    <property type="match status" value="1"/>
</dbReference>
<evidence type="ECO:0000256" key="1">
    <source>
        <dbReference type="ARBA" id="ARBA00004496"/>
    </source>
</evidence>
<keyword evidence="8 9" id="KW-0131">Cell cycle</keyword>
<keyword evidence="4 9" id="KW-0159">Chromosome partition</keyword>
<protein>
    <recommendedName>
        <fullName evidence="9">Tyrosine recombinase XerC</fullName>
    </recommendedName>
</protein>
<evidence type="ECO:0000259" key="12">
    <source>
        <dbReference type="PROSITE" id="PS51900"/>
    </source>
</evidence>
<dbReference type="Pfam" id="PF00589">
    <property type="entry name" value="Phage_integrase"/>
    <property type="match status" value="1"/>
</dbReference>
<evidence type="ECO:0000313" key="13">
    <source>
        <dbReference type="EMBL" id="RXZ53226.1"/>
    </source>
</evidence>
<dbReference type="SUPFAM" id="SSF56349">
    <property type="entry name" value="DNA breaking-rejoining enzymes"/>
    <property type="match status" value="1"/>
</dbReference>
<feature type="region of interest" description="Disordered" evidence="10">
    <location>
        <begin position="1"/>
        <end position="21"/>
    </location>
</feature>
<comment type="caution">
    <text evidence="13">The sequence shown here is derived from an EMBL/GenBank/DDBJ whole genome shotgun (WGS) entry which is preliminary data.</text>
</comment>
<dbReference type="InterPro" id="IPR002104">
    <property type="entry name" value="Integrase_catalytic"/>
</dbReference>
<dbReference type="NCBIfam" id="NF001399">
    <property type="entry name" value="PRK00283.1"/>
    <property type="match status" value="1"/>
</dbReference>
<dbReference type="InterPro" id="IPR050090">
    <property type="entry name" value="Tyrosine_recombinase_XerCD"/>
</dbReference>
<evidence type="ECO:0000256" key="8">
    <source>
        <dbReference type="ARBA" id="ARBA00023306"/>
    </source>
</evidence>
<dbReference type="EMBL" id="SDPW01000001">
    <property type="protein sequence ID" value="RXZ53226.1"/>
    <property type="molecule type" value="Genomic_DNA"/>
</dbReference>
<evidence type="ECO:0000256" key="9">
    <source>
        <dbReference type="HAMAP-Rule" id="MF_01808"/>
    </source>
</evidence>
<keyword evidence="5 9" id="KW-0229">DNA integration</keyword>
<dbReference type="Proteomes" id="UP000293345">
    <property type="component" value="Unassembled WGS sequence"/>
</dbReference>
<dbReference type="OrthoDB" id="9801717at2"/>
<feature type="active site" description="O-(3'-phospho-DNA)-tyrosine intermediate" evidence="9">
    <location>
        <position position="312"/>
    </location>
</feature>
<dbReference type="GO" id="GO:0007059">
    <property type="term" value="P:chromosome segregation"/>
    <property type="evidence" value="ECO:0007669"/>
    <property type="project" value="UniProtKB-UniRule"/>
</dbReference>
<feature type="active site" evidence="9">
    <location>
        <position position="277"/>
    </location>
</feature>
<comment type="function">
    <text evidence="9">Site-specific tyrosine recombinase, which acts by catalyzing the cutting and rejoining of the recombining DNA molecules. The XerC-XerD complex is essential to convert dimers of the bacterial chromosome into monomers to permit their segregation at cell division. It also contributes to the segregational stability of plasmids.</text>
</comment>
<evidence type="ECO:0000256" key="2">
    <source>
        <dbReference type="ARBA" id="ARBA00022490"/>
    </source>
</evidence>
<dbReference type="GO" id="GO:0005737">
    <property type="term" value="C:cytoplasm"/>
    <property type="evidence" value="ECO:0007669"/>
    <property type="project" value="UniProtKB-SubCell"/>
</dbReference>
<dbReference type="PANTHER" id="PTHR30349">
    <property type="entry name" value="PHAGE INTEGRASE-RELATED"/>
    <property type="match status" value="1"/>
</dbReference>
<organism evidence="13 14">
    <name type="scientific">Senegalimassilia faecalis</name>
    <dbReference type="NCBI Taxonomy" id="2509433"/>
    <lineage>
        <taxon>Bacteria</taxon>
        <taxon>Bacillati</taxon>
        <taxon>Actinomycetota</taxon>
        <taxon>Coriobacteriia</taxon>
        <taxon>Coriobacteriales</taxon>
        <taxon>Coriobacteriaceae</taxon>
        <taxon>Senegalimassilia</taxon>
    </lineage>
</organism>
<sequence length="331" mass="36717">MTRKAAEAAGDTLQGDAPDVQKDASEEAIGALIERFVGSYRAERNGSENTLRAYRIDLGDYAAWAKRMGVDALHPTHRQLRRYLSQLEQAQYARSTVNRRLSTLRTFFQWLNVAGIVDVDPASALSGPKQPQRLPRHIRPEDMVKLLSVYAKRLDEEGRDLRTPSEMRNQAILEFLYACGARISEASGLELTAVDFEAGQCKVLGKGGKERIVPLHDLALASMRTYALLGRPQLVQGKDCPYFFVSTRGNQMGTDAMRKMFKQALSAASLPATITPHDMRHTFATDVLAGGADLRSVQEMLGHASLSTTQLYTHTTPERLGAEHRRAHPRG</sequence>
<evidence type="ECO:0000256" key="3">
    <source>
        <dbReference type="ARBA" id="ARBA00022618"/>
    </source>
</evidence>
<evidence type="ECO:0000313" key="14">
    <source>
        <dbReference type="Proteomes" id="UP000293345"/>
    </source>
</evidence>
<dbReference type="InterPro" id="IPR011010">
    <property type="entry name" value="DNA_brk_join_enz"/>
</dbReference>
<dbReference type="GO" id="GO:0051301">
    <property type="term" value="P:cell division"/>
    <property type="evidence" value="ECO:0007669"/>
    <property type="project" value="UniProtKB-KW"/>
</dbReference>
<evidence type="ECO:0000259" key="11">
    <source>
        <dbReference type="PROSITE" id="PS51898"/>
    </source>
</evidence>
<dbReference type="InterPro" id="IPR023009">
    <property type="entry name" value="Tyrosine_recombinase_XerC/XerD"/>
</dbReference>
<keyword evidence="3 9" id="KW-0132">Cell division</keyword>
<dbReference type="GO" id="GO:0003677">
    <property type="term" value="F:DNA binding"/>
    <property type="evidence" value="ECO:0007669"/>
    <property type="project" value="UniProtKB-UniRule"/>
</dbReference>
<dbReference type="PANTHER" id="PTHR30349:SF77">
    <property type="entry name" value="TYROSINE RECOMBINASE XERC"/>
    <property type="match status" value="1"/>
</dbReference>
<dbReference type="GO" id="GO:0006313">
    <property type="term" value="P:DNA transposition"/>
    <property type="evidence" value="ECO:0007669"/>
    <property type="project" value="UniProtKB-UniRule"/>
</dbReference>
<evidence type="ECO:0000256" key="7">
    <source>
        <dbReference type="ARBA" id="ARBA00023172"/>
    </source>
</evidence>
<feature type="active site" evidence="9">
    <location>
        <position position="303"/>
    </location>
</feature>
<feature type="active site" evidence="9">
    <location>
        <position position="280"/>
    </location>
</feature>
<dbReference type="InterPro" id="IPR044068">
    <property type="entry name" value="CB"/>
</dbReference>
<comment type="subunit">
    <text evidence="9">Forms a cyclic heterotetrameric complex composed of two molecules of XerC and two molecules of XerD.</text>
</comment>
<keyword evidence="7 9" id="KW-0233">DNA recombination</keyword>
<reference evidence="13 14" key="1">
    <citation type="submission" date="2019-01" db="EMBL/GenBank/DDBJ databases">
        <title>Senegalimassilia sp. nov. KGMB04484 isolated human feces.</title>
        <authorList>
            <person name="Han K.-I."/>
            <person name="Kim J.-S."/>
            <person name="Lee K.C."/>
            <person name="Suh M.K."/>
            <person name="Eom M.K."/>
            <person name="Lee J.H."/>
            <person name="Park S.-H."/>
            <person name="Kang S.W."/>
            <person name="Park J.-E."/>
            <person name="Oh B.S."/>
            <person name="Yu S.Y."/>
            <person name="Choi S.-H."/>
            <person name="Lee D.H."/>
            <person name="Yoon H."/>
            <person name="Kim B.-Y."/>
            <person name="Lee J.H."/>
            <person name="Lee J.-S."/>
        </authorList>
    </citation>
    <scope>NUCLEOTIDE SEQUENCE [LARGE SCALE GENOMIC DNA]</scope>
    <source>
        <strain evidence="13 14">KGMB04484</strain>
    </source>
</reference>
<gene>
    <name evidence="9" type="primary">xerC</name>
    <name evidence="13" type="ORF">ET524_00935</name>
</gene>
<keyword evidence="2 9" id="KW-0963">Cytoplasm</keyword>
<dbReference type="HAMAP" id="MF_01808">
    <property type="entry name" value="Recomb_XerC_XerD"/>
    <property type="match status" value="1"/>
</dbReference>
<feature type="active site" evidence="9">
    <location>
        <position position="206"/>
    </location>
</feature>
<dbReference type="PROSITE" id="PS51900">
    <property type="entry name" value="CB"/>
    <property type="match status" value="1"/>
</dbReference>
<feature type="active site" evidence="9">
    <location>
        <position position="182"/>
    </location>
</feature>
<evidence type="ECO:0000256" key="4">
    <source>
        <dbReference type="ARBA" id="ARBA00022829"/>
    </source>
</evidence>
<dbReference type="GO" id="GO:0009037">
    <property type="term" value="F:tyrosine-based site-specific recombinase activity"/>
    <property type="evidence" value="ECO:0007669"/>
    <property type="project" value="UniProtKB-UniRule"/>
</dbReference>
<keyword evidence="6 9" id="KW-0238">DNA-binding</keyword>
<evidence type="ECO:0000256" key="5">
    <source>
        <dbReference type="ARBA" id="ARBA00022908"/>
    </source>
</evidence>
<dbReference type="AlphaFoldDB" id="A0A4Q2JWF9"/>
<dbReference type="RefSeq" id="WP_129422956.1">
    <property type="nucleotide sequence ID" value="NZ_SDPW01000001.1"/>
</dbReference>
<name>A0A4Q2JWF9_9ACTN</name>
<dbReference type="Pfam" id="PF02899">
    <property type="entry name" value="Phage_int_SAM_1"/>
    <property type="match status" value="1"/>
</dbReference>
<accession>A0A4Q2JWF9</accession>
<dbReference type="InterPro" id="IPR013762">
    <property type="entry name" value="Integrase-like_cat_sf"/>
</dbReference>
<dbReference type="Gene3D" id="1.10.150.130">
    <property type="match status" value="1"/>
</dbReference>
<feature type="domain" description="Tyr recombinase" evidence="11">
    <location>
        <begin position="133"/>
        <end position="325"/>
    </location>
</feature>
<proteinExistence type="inferred from homology"/>
<dbReference type="InterPro" id="IPR004107">
    <property type="entry name" value="Integrase_SAM-like_N"/>
</dbReference>
<evidence type="ECO:0000256" key="6">
    <source>
        <dbReference type="ARBA" id="ARBA00023125"/>
    </source>
</evidence>
<dbReference type="PROSITE" id="PS51898">
    <property type="entry name" value="TYR_RECOMBINASE"/>
    <property type="match status" value="1"/>
</dbReference>
<comment type="subcellular location">
    <subcellularLocation>
        <location evidence="1 9">Cytoplasm</location>
    </subcellularLocation>
</comment>
<comment type="similarity">
    <text evidence="9">Belongs to the 'phage' integrase family. XerC subfamily.</text>
</comment>